<organism evidence="2 3">
    <name type="scientific">Lichtheimia corymbifera JMRC:FSU:9682</name>
    <dbReference type="NCBI Taxonomy" id="1263082"/>
    <lineage>
        <taxon>Eukaryota</taxon>
        <taxon>Fungi</taxon>
        <taxon>Fungi incertae sedis</taxon>
        <taxon>Mucoromycota</taxon>
        <taxon>Mucoromycotina</taxon>
        <taxon>Mucoromycetes</taxon>
        <taxon>Mucorales</taxon>
        <taxon>Lichtheimiaceae</taxon>
        <taxon>Lichtheimia</taxon>
    </lineage>
</organism>
<dbReference type="EMBL" id="CBTN010000004">
    <property type="protein sequence ID" value="CDH49696.1"/>
    <property type="molecule type" value="Genomic_DNA"/>
</dbReference>
<name>A0A068RL60_9FUNG</name>
<feature type="compositionally biased region" description="Basic and acidic residues" evidence="1">
    <location>
        <begin position="113"/>
        <end position="125"/>
    </location>
</feature>
<dbReference type="GO" id="GO:0000492">
    <property type="term" value="P:box C/D snoRNP assembly"/>
    <property type="evidence" value="ECO:0007669"/>
    <property type="project" value="InterPro"/>
</dbReference>
<feature type="compositionally biased region" description="Basic and acidic residues" evidence="1">
    <location>
        <begin position="155"/>
        <end position="165"/>
    </location>
</feature>
<evidence type="ECO:0000313" key="3">
    <source>
        <dbReference type="Proteomes" id="UP000027586"/>
    </source>
</evidence>
<dbReference type="InterPro" id="IPR027921">
    <property type="entry name" value="NOPCHAP1"/>
</dbReference>
<dbReference type="PANTHER" id="PTHR38489:SF1">
    <property type="entry name" value="HISTONE CHAPERONE DOMAIN-CONTAINING PROTEIN"/>
    <property type="match status" value="1"/>
</dbReference>
<dbReference type="Pfam" id="PF15370">
    <property type="entry name" value="NOPCHAP1"/>
    <property type="match status" value="1"/>
</dbReference>
<keyword evidence="3" id="KW-1185">Reference proteome</keyword>
<evidence type="ECO:0000256" key="1">
    <source>
        <dbReference type="SAM" id="MobiDB-lite"/>
    </source>
</evidence>
<dbReference type="OrthoDB" id="1112980at2759"/>
<sequence length="165" mass="18244">MGDSPKHSADLLNIPGRKQTIAKLLATDQPDNDQLHQDTAPPAPPLPRQKPNMYKVAPPSDILSRVQAFLPQLQTANSELDKKDPSELDIENVNEEQEGQYIEMNLGLGVFEAKRKDDASDTSDDHESDDNDDIIIPSSSSKPTSTEKPNIQLLHSEDSNDDKHP</sequence>
<feature type="region of interest" description="Disordered" evidence="1">
    <location>
        <begin position="113"/>
        <end position="165"/>
    </location>
</feature>
<dbReference type="STRING" id="1263082.A0A068RL60"/>
<proteinExistence type="predicted"/>
<dbReference type="PANTHER" id="PTHR38489">
    <property type="entry name" value="HISTONE CHAPERONE DOMAIN-CONTAINING PROTEIN"/>
    <property type="match status" value="1"/>
</dbReference>
<feature type="compositionally biased region" description="Low complexity" evidence="1">
    <location>
        <begin position="134"/>
        <end position="150"/>
    </location>
</feature>
<reference evidence="2" key="1">
    <citation type="submission" date="2013-08" db="EMBL/GenBank/DDBJ databases">
        <title>Gene expansion shapes genome architecture in the human pathogen Lichtheimia corymbifera: an evolutionary genomics analysis in the ancient terrestrial Mucorales (Mucoromycotina).</title>
        <authorList>
            <person name="Schwartze V.U."/>
            <person name="Winter S."/>
            <person name="Shelest E."/>
            <person name="Marcet-Houben M."/>
            <person name="Horn F."/>
            <person name="Wehner S."/>
            <person name="Hoffmann K."/>
            <person name="Riege K."/>
            <person name="Sammeth M."/>
            <person name="Nowrousian M."/>
            <person name="Valiante V."/>
            <person name="Linde J."/>
            <person name="Jacobsen I.D."/>
            <person name="Marz M."/>
            <person name="Brakhage A.A."/>
            <person name="Gabaldon T."/>
            <person name="Bocker S."/>
            <person name="Voigt K."/>
        </authorList>
    </citation>
    <scope>NUCLEOTIDE SEQUENCE [LARGE SCALE GENOMIC DNA]</scope>
    <source>
        <strain evidence="2">FSU 9682</strain>
    </source>
</reference>
<dbReference type="VEuPathDB" id="FungiDB:LCOR_01432.1"/>
<gene>
    <name evidence="2" type="ORF">LCOR_01432.1</name>
</gene>
<dbReference type="AlphaFoldDB" id="A0A068RL60"/>
<dbReference type="Proteomes" id="UP000027586">
    <property type="component" value="Unassembled WGS sequence"/>
</dbReference>
<comment type="caution">
    <text evidence="2">The sequence shown here is derived from an EMBL/GenBank/DDBJ whole genome shotgun (WGS) entry which is preliminary data.</text>
</comment>
<evidence type="ECO:0000313" key="2">
    <source>
        <dbReference type="EMBL" id="CDH49696.1"/>
    </source>
</evidence>
<accession>A0A068RL60</accession>
<protein>
    <submittedName>
        <fullName evidence="2">Uncharacterized protein</fullName>
    </submittedName>
</protein>
<feature type="region of interest" description="Disordered" evidence="1">
    <location>
        <begin position="27"/>
        <end position="58"/>
    </location>
</feature>